<dbReference type="GO" id="GO:0008301">
    <property type="term" value="F:DNA binding, bending"/>
    <property type="evidence" value="ECO:0007669"/>
    <property type="project" value="InterPro"/>
</dbReference>
<evidence type="ECO:0000313" key="8">
    <source>
        <dbReference type="EMBL" id="KAG6303291.1"/>
    </source>
</evidence>
<keyword evidence="1 5" id="KW-0805">Transcription regulation</keyword>
<evidence type="ECO:0000313" key="9">
    <source>
        <dbReference type="Proteomes" id="UP000707071"/>
    </source>
</evidence>
<gene>
    <name evidence="8" type="ORF">E4U09_000383</name>
</gene>
<dbReference type="EMBL" id="SRRH01000011">
    <property type="protein sequence ID" value="KAG6303291.1"/>
    <property type="molecule type" value="Genomic_DNA"/>
</dbReference>
<evidence type="ECO:0000256" key="1">
    <source>
        <dbReference type="ARBA" id="ARBA00023015"/>
    </source>
</evidence>
<proteinExistence type="inferred from homology"/>
<keyword evidence="6" id="KW-0812">Transmembrane</keyword>
<evidence type="ECO:0000256" key="6">
    <source>
        <dbReference type="SAM" id="Phobius"/>
    </source>
</evidence>
<feature type="transmembrane region" description="Helical" evidence="6">
    <location>
        <begin position="423"/>
        <end position="444"/>
    </location>
</feature>
<keyword evidence="6" id="KW-1133">Transmembrane helix</keyword>
<accession>A0A9P7QQS6</accession>
<comment type="caution">
    <text evidence="8">The sequence shown here is derived from an EMBL/GenBank/DDBJ whole genome shotgun (WGS) entry which is preliminary data.</text>
</comment>
<dbReference type="Pfam" id="PF04769">
    <property type="entry name" value="MATalpha_HMGbox"/>
    <property type="match status" value="1"/>
</dbReference>
<evidence type="ECO:0000256" key="5">
    <source>
        <dbReference type="RuleBase" id="RU003516"/>
    </source>
</evidence>
<dbReference type="GO" id="GO:0045895">
    <property type="term" value="P:positive regulation of mating-type specific transcription, DNA-templated"/>
    <property type="evidence" value="ECO:0007669"/>
    <property type="project" value="InterPro"/>
</dbReference>
<evidence type="ECO:0000256" key="2">
    <source>
        <dbReference type="ARBA" id="ARBA00023125"/>
    </source>
</evidence>
<dbReference type="Proteomes" id="UP000707071">
    <property type="component" value="Unassembled WGS sequence"/>
</dbReference>
<protein>
    <recommendedName>
        <fullName evidence="7">Alpha box domain-containing protein</fullName>
    </recommendedName>
</protein>
<organism evidence="8 9">
    <name type="scientific">Claviceps aff. purpurea</name>
    <dbReference type="NCBI Taxonomy" id="1967640"/>
    <lineage>
        <taxon>Eukaryota</taxon>
        <taxon>Fungi</taxon>
        <taxon>Dikarya</taxon>
        <taxon>Ascomycota</taxon>
        <taxon>Pezizomycotina</taxon>
        <taxon>Sordariomycetes</taxon>
        <taxon>Hypocreomycetidae</taxon>
        <taxon>Hypocreales</taxon>
        <taxon>Clavicipitaceae</taxon>
        <taxon>Claviceps</taxon>
    </lineage>
</organism>
<sequence>MTSRAELMQQLLKLPTSVILQCLEDKTMLDIASRYFTSTCQSDQPSISPGFSPTPVGSHLKSKVKTSGKAKPASVNAFMSFRSYYANLWPEQQQKISSGCLTSLWNKDPCRNKWVLIAKVYTFVRQQVGDKISLGYFLQYACPVMGIVEPQAYLSVMGWSIEQPSQRLIQDEAVANIVQSQLAAFECPSTELELLSALVNLGYLPEQGVDLIDKLSTNSIGIMTTRNPRLTLPVSYTPEKLNFMSKIKSDPVQATRDLLGDAYCDLTFQSIGVASYDVENLDSINHLPMQIELLDPRYYYNYSSSYPQFDMNTAPTMMLDHISEHESFDIDNPWDVDVMLGQSQSGGQRIIREVPSMTPMRISTTRLNSCLKIGWAAAKQIELHGFKNMDQACGVWGNVLNDTLRCQKHHNMHIAEVIYRRGWTTSIIVFYIASFKYPFAFSILSRMQKKLNLKS</sequence>
<evidence type="ECO:0000259" key="7">
    <source>
        <dbReference type="PROSITE" id="PS51325"/>
    </source>
</evidence>
<dbReference type="AlphaFoldDB" id="A0A9P7QQS6"/>
<comment type="subcellular location">
    <subcellularLocation>
        <location evidence="5">Nucleus</location>
    </subcellularLocation>
</comment>
<dbReference type="PROSITE" id="PS51325">
    <property type="entry name" value="ALPHA_BOX"/>
    <property type="match status" value="1"/>
</dbReference>
<evidence type="ECO:0000256" key="3">
    <source>
        <dbReference type="ARBA" id="ARBA00023163"/>
    </source>
</evidence>
<keyword evidence="9" id="KW-1185">Reference proteome</keyword>
<comment type="similarity">
    <text evidence="5">Belongs to the MATALPHA1 family.</text>
</comment>
<dbReference type="GO" id="GO:0005634">
    <property type="term" value="C:nucleus"/>
    <property type="evidence" value="ECO:0007669"/>
    <property type="project" value="UniProtKB-SubCell"/>
</dbReference>
<keyword evidence="2 5" id="KW-0238">DNA-binding</keyword>
<evidence type="ECO:0000256" key="4">
    <source>
        <dbReference type="ARBA" id="ARBA00023242"/>
    </source>
</evidence>
<feature type="domain" description="Alpha box" evidence="7">
    <location>
        <begin position="70"/>
        <end position="125"/>
    </location>
</feature>
<name>A0A9P7QQS6_9HYPO</name>
<dbReference type="InterPro" id="IPR006856">
    <property type="entry name" value="MATalpha_HMGbox"/>
</dbReference>
<keyword evidence="3 5" id="KW-0804">Transcription</keyword>
<keyword evidence="6" id="KW-0472">Membrane</keyword>
<reference evidence="8 9" key="1">
    <citation type="journal article" date="2020" name="bioRxiv">
        <title>Whole genome comparisons of ergot fungi reveals the divergence and evolution of species within the genus Claviceps are the result of varying mechanisms driving genome evolution and host range expansion.</title>
        <authorList>
            <person name="Wyka S.A."/>
            <person name="Mondo S.J."/>
            <person name="Liu M."/>
            <person name="Dettman J."/>
            <person name="Nalam V."/>
            <person name="Broders K.D."/>
        </authorList>
    </citation>
    <scope>NUCLEOTIDE SEQUENCE [LARGE SCALE GENOMIC DNA]</scope>
    <source>
        <strain evidence="8 9">Clav52</strain>
    </source>
</reference>
<keyword evidence="4 5" id="KW-0539">Nucleus</keyword>